<dbReference type="AlphaFoldDB" id="A0A833UK71"/>
<evidence type="ECO:0000313" key="1">
    <source>
        <dbReference type="EMBL" id="KAF1035977.1"/>
    </source>
</evidence>
<organism evidence="1 2">
    <name type="scientific">Burkholderia lata (strain ATCC 17760 / DSM 23089 / LMG 22485 / NCIMB 9086 / R18194 / 383)</name>
    <dbReference type="NCBI Taxonomy" id="482957"/>
    <lineage>
        <taxon>Bacteria</taxon>
        <taxon>Pseudomonadati</taxon>
        <taxon>Pseudomonadota</taxon>
        <taxon>Betaproteobacteria</taxon>
        <taxon>Burkholderiales</taxon>
        <taxon>Burkholderiaceae</taxon>
        <taxon>Burkholderia</taxon>
        <taxon>Burkholderia cepacia complex</taxon>
    </lineage>
</organism>
<reference evidence="2" key="1">
    <citation type="journal article" date="2020" name="MBio">
        <title>Horizontal gene transfer to a defensive symbiont with a reduced genome amongst a multipartite beetle microbiome.</title>
        <authorList>
            <person name="Waterworth S.C."/>
            <person name="Florez L.V."/>
            <person name="Rees E.R."/>
            <person name="Hertweck C."/>
            <person name="Kaltenpoth M."/>
            <person name="Kwan J.C."/>
        </authorList>
    </citation>
    <scope>NUCLEOTIDE SEQUENCE [LARGE SCALE GENOMIC DNA]</scope>
</reference>
<proteinExistence type="predicted"/>
<protein>
    <submittedName>
        <fullName evidence="1">Putative teichuronic acid biosynthesis glycosyltransferase TuaH</fullName>
    </submittedName>
</protein>
<comment type="caution">
    <text evidence="1">The sequence shown here is derived from an EMBL/GenBank/DDBJ whole genome shotgun (WGS) entry which is preliminary data.</text>
</comment>
<dbReference type="Proteomes" id="UP000467522">
    <property type="component" value="Unassembled WGS sequence"/>
</dbReference>
<evidence type="ECO:0000313" key="2">
    <source>
        <dbReference type="Proteomes" id="UP000467522"/>
    </source>
</evidence>
<dbReference type="EMBL" id="WNDV01000014">
    <property type="protein sequence ID" value="KAF1035977.1"/>
    <property type="molecule type" value="Genomic_DNA"/>
</dbReference>
<keyword evidence="1" id="KW-0808">Transferase</keyword>
<sequence>MRVIEQLVYLSPVPWSSFAQRPHKFVEWFHQETHGRVLWIDPYPTRLPMLQDLRRPSGEGKSDAHTAAPPWLDVVRIRSLPLEPLPLGTAINRFGWRDITRRVVQFCAERNTLLAVGKPSGLALDLLQAARPARSLYDRMDDFPSFYRGVSRSAMKRTELAVAREVDTVFVSSSGLRSSWSSIRPDAMLVHNGLDPAVLPAFREKTSDHAGPHVLGYLGTMGPWFDWQWLAALAQCRPADTIRLIGPLFHPPQIALPENVQILPPLKHAAALAAMSDFDVGLIPFLRNPLTDGVDPIKYYEYRALGLPVISTPFGEMATRCDEPGTFLSSGSGNLSSIVVEALEYRTTHDEASRIRSANSWAARFAATGILG</sequence>
<dbReference type="GO" id="GO:0016740">
    <property type="term" value="F:transferase activity"/>
    <property type="evidence" value="ECO:0007669"/>
    <property type="project" value="UniProtKB-KW"/>
</dbReference>
<dbReference type="SUPFAM" id="SSF53756">
    <property type="entry name" value="UDP-Glycosyltransferase/glycogen phosphorylase"/>
    <property type="match status" value="1"/>
</dbReference>
<accession>A0A833UK71</accession>
<gene>
    <name evidence="1" type="primary">tuaH</name>
    <name evidence="1" type="ORF">GAK33_04418</name>
</gene>
<name>A0A833UK71_BURL3</name>
<dbReference type="RefSeq" id="WP_278648501.1">
    <property type="nucleotide sequence ID" value="NZ_WNDV01000014.1"/>
</dbReference>
<dbReference type="Gene3D" id="3.40.50.2000">
    <property type="entry name" value="Glycogen Phosphorylase B"/>
    <property type="match status" value="1"/>
</dbReference>